<dbReference type="GO" id="GO:0006508">
    <property type="term" value="P:proteolysis"/>
    <property type="evidence" value="ECO:0007669"/>
    <property type="project" value="UniProtKB-KW"/>
</dbReference>
<evidence type="ECO:0000256" key="3">
    <source>
        <dbReference type="ARBA" id="ARBA00022670"/>
    </source>
</evidence>
<dbReference type="EMBL" id="JSVA01000012">
    <property type="protein sequence ID" value="KOF02523.1"/>
    <property type="molecule type" value="Genomic_DNA"/>
</dbReference>
<evidence type="ECO:0000256" key="4">
    <source>
        <dbReference type="ARBA" id="ARBA00022723"/>
    </source>
</evidence>
<protein>
    <submittedName>
        <fullName evidence="6">Aminopeptidase</fullName>
    </submittedName>
</protein>
<keyword evidence="4" id="KW-0479">Metal-binding</keyword>
<sequence length="304" mass="34395">MDFKLLKTLCQIHAPSGNEVAMKEFILNYVEVNASKWKTKPEVIFGDKFQDCVMLKFGTPRTAIFAHMDSIGFTVRYNDQLVAIGGPKAETGYKLVGEDSMGPIECELLEDDGNLYYKFPRGIDRGTELVFKCDFREDDEYIQSCYMDNRLGVFNALKVAETLEDGVIAFGCWEEHGGGAVPYLAKHMYEQWGVKQALISDITWVTEGVPHGEGVAISMRDRNIPRRSYIQKIIKIAEESGIDFQLEVEGAGSSDGRELQLSPYPFDWCFVGAPEDHVHSPDEKVHKHDIDCMIALYKVLMERL</sequence>
<dbReference type="Pfam" id="PF05343">
    <property type="entry name" value="Peptidase_M42"/>
    <property type="match status" value="1"/>
</dbReference>
<evidence type="ECO:0000313" key="7">
    <source>
        <dbReference type="Proteomes" id="UP000036908"/>
    </source>
</evidence>
<evidence type="ECO:0000256" key="2">
    <source>
        <dbReference type="ARBA" id="ARBA00022438"/>
    </source>
</evidence>
<dbReference type="Gene3D" id="3.40.630.10">
    <property type="entry name" value="Zn peptidases"/>
    <property type="match status" value="1"/>
</dbReference>
<keyword evidence="5" id="KW-0378">Hydrolase</keyword>
<comment type="caution">
    <text evidence="6">The sequence shown here is derived from an EMBL/GenBank/DDBJ whole genome shotgun (WGS) entry which is preliminary data.</text>
</comment>
<dbReference type="AlphaFoldDB" id="A0A0L8AJA9"/>
<dbReference type="GO" id="GO:0004177">
    <property type="term" value="F:aminopeptidase activity"/>
    <property type="evidence" value="ECO:0007669"/>
    <property type="project" value="UniProtKB-KW"/>
</dbReference>
<evidence type="ECO:0000313" key="6">
    <source>
        <dbReference type="EMBL" id="KOF02523.1"/>
    </source>
</evidence>
<evidence type="ECO:0000256" key="1">
    <source>
        <dbReference type="ARBA" id="ARBA00006272"/>
    </source>
</evidence>
<accession>A0A0L8AJA9</accession>
<dbReference type="Proteomes" id="UP000036908">
    <property type="component" value="Unassembled WGS sequence"/>
</dbReference>
<dbReference type="SUPFAM" id="SSF53187">
    <property type="entry name" value="Zn-dependent exopeptidases"/>
    <property type="match status" value="1"/>
</dbReference>
<dbReference type="PANTHER" id="PTHR32481:SF0">
    <property type="entry name" value="AMINOPEPTIDASE YPDE-RELATED"/>
    <property type="match status" value="1"/>
</dbReference>
<reference evidence="7" key="1">
    <citation type="submission" date="2014-11" db="EMBL/GenBank/DDBJ databases">
        <title>Genome sequencing of Roseivirga sp. D-25.</title>
        <authorList>
            <person name="Selvaratnam C."/>
            <person name="Thevarajoo S."/>
            <person name="Goh K.M."/>
            <person name="Eee R."/>
            <person name="Chan K.-G."/>
            <person name="Chong C.S."/>
        </authorList>
    </citation>
    <scope>NUCLEOTIDE SEQUENCE [LARGE SCALE GENOMIC DNA]</scope>
    <source>
        <strain evidence="7">D-25</strain>
    </source>
</reference>
<dbReference type="InterPro" id="IPR051464">
    <property type="entry name" value="Peptidase_M42_aminopept"/>
</dbReference>
<dbReference type="GO" id="GO:0046872">
    <property type="term" value="F:metal ion binding"/>
    <property type="evidence" value="ECO:0007669"/>
    <property type="project" value="UniProtKB-KW"/>
</dbReference>
<dbReference type="Gene3D" id="2.40.30.40">
    <property type="entry name" value="Peptidase M42, domain 2"/>
    <property type="match status" value="1"/>
</dbReference>
<dbReference type="PANTHER" id="PTHR32481">
    <property type="entry name" value="AMINOPEPTIDASE"/>
    <property type="match status" value="1"/>
</dbReference>
<dbReference type="InterPro" id="IPR008007">
    <property type="entry name" value="Peptidase_M42"/>
</dbReference>
<keyword evidence="7" id="KW-1185">Reference proteome</keyword>
<dbReference type="OrthoDB" id="867380at2"/>
<dbReference type="RefSeq" id="WP_053223993.1">
    <property type="nucleotide sequence ID" value="NZ_JSVA01000012.1"/>
</dbReference>
<evidence type="ECO:0000256" key="5">
    <source>
        <dbReference type="ARBA" id="ARBA00022801"/>
    </source>
</evidence>
<organism evidence="6 7">
    <name type="scientific">Roseivirga seohaensis subsp. aquiponti</name>
    <dbReference type="NCBI Taxonomy" id="1566026"/>
    <lineage>
        <taxon>Bacteria</taxon>
        <taxon>Pseudomonadati</taxon>
        <taxon>Bacteroidota</taxon>
        <taxon>Cytophagia</taxon>
        <taxon>Cytophagales</taxon>
        <taxon>Roseivirgaceae</taxon>
        <taxon>Roseivirga</taxon>
    </lineage>
</organism>
<dbReference type="PATRIC" id="fig|1566026.4.peg.708"/>
<gene>
    <name evidence="6" type="ORF">OB69_12085</name>
</gene>
<name>A0A0L8AJA9_9BACT</name>
<comment type="similarity">
    <text evidence="1">Belongs to the peptidase M42 family.</text>
</comment>
<keyword evidence="3" id="KW-0645">Protease</keyword>
<proteinExistence type="inferred from homology"/>
<keyword evidence="2 6" id="KW-0031">Aminopeptidase</keyword>
<dbReference type="InterPro" id="IPR023367">
    <property type="entry name" value="Peptidase_M42_dom2"/>
</dbReference>